<protein>
    <submittedName>
        <fullName evidence="2">Uncharacterized protein</fullName>
    </submittedName>
</protein>
<dbReference type="EMBL" id="KV440981">
    <property type="protein sequence ID" value="OAD73495.1"/>
    <property type="molecule type" value="Genomic_DNA"/>
</dbReference>
<keyword evidence="1" id="KW-0472">Membrane</keyword>
<organism evidence="2 3">
    <name type="scientific">Phycomyces blakesleeanus (strain ATCC 8743b / DSM 1359 / FGSC 10004 / NBRC 33097 / NRRL 1555)</name>
    <dbReference type="NCBI Taxonomy" id="763407"/>
    <lineage>
        <taxon>Eukaryota</taxon>
        <taxon>Fungi</taxon>
        <taxon>Fungi incertae sedis</taxon>
        <taxon>Mucoromycota</taxon>
        <taxon>Mucoromycotina</taxon>
        <taxon>Mucoromycetes</taxon>
        <taxon>Mucorales</taxon>
        <taxon>Phycomycetaceae</taxon>
        <taxon>Phycomyces</taxon>
    </lineage>
</organism>
<evidence type="ECO:0000256" key="1">
    <source>
        <dbReference type="SAM" id="Phobius"/>
    </source>
</evidence>
<dbReference type="AlphaFoldDB" id="A0A162XA98"/>
<reference evidence="3" key="1">
    <citation type="submission" date="2015-06" db="EMBL/GenBank/DDBJ databases">
        <title>Expansion of signal transduction pathways in fungi by whole-genome duplication.</title>
        <authorList>
            <consortium name="DOE Joint Genome Institute"/>
            <person name="Corrochano L.M."/>
            <person name="Kuo A."/>
            <person name="Marcet-Houben M."/>
            <person name="Polaino S."/>
            <person name="Salamov A."/>
            <person name="Villalobos J.M."/>
            <person name="Alvarez M.I."/>
            <person name="Avalos J."/>
            <person name="Benito E.P."/>
            <person name="Benoit I."/>
            <person name="Burger G."/>
            <person name="Camino L.P."/>
            <person name="Canovas D."/>
            <person name="Cerda-Olmedo E."/>
            <person name="Cheng J.-F."/>
            <person name="Dominguez A."/>
            <person name="Elias M."/>
            <person name="Eslava A.P."/>
            <person name="Glaser F."/>
            <person name="Grimwood J."/>
            <person name="Gutierrez G."/>
            <person name="Heitman J."/>
            <person name="Henrissat B."/>
            <person name="Iturriaga E.A."/>
            <person name="Lang B.F."/>
            <person name="Lavin J.L."/>
            <person name="Lee S."/>
            <person name="Li W."/>
            <person name="Lindquist E."/>
            <person name="Lopez-Garcia S."/>
            <person name="Luque E.M."/>
            <person name="Marcos A.T."/>
            <person name="Martin J."/>
            <person name="McCluskey K."/>
            <person name="Medina H.R."/>
            <person name="Miralles-Duran A."/>
            <person name="Miyazaki A."/>
            <person name="Munoz-Torres E."/>
            <person name="Oguiza J.A."/>
            <person name="Ohm R."/>
            <person name="Olmedo M."/>
            <person name="Orejas M."/>
            <person name="Ortiz-Castellanos L."/>
            <person name="Pisabarro A.G."/>
            <person name="Rodriguez-Romero J."/>
            <person name="Ruiz-Herrera J."/>
            <person name="Ruiz-Vazquez R."/>
            <person name="Sanz C."/>
            <person name="Schackwitz W."/>
            <person name="Schmutz J."/>
            <person name="Shahriari M."/>
            <person name="Shelest E."/>
            <person name="Silva-Franco F."/>
            <person name="Soanes D."/>
            <person name="Syed K."/>
            <person name="Tagua V.G."/>
            <person name="Talbot N.J."/>
            <person name="Thon M."/>
            <person name="De vries R.P."/>
            <person name="Wiebenga A."/>
            <person name="Yadav J.S."/>
            <person name="Braun E.L."/>
            <person name="Baker S."/>
            <person name="Garre V."/>
            <person name="Horwitz B."/>
            <person name="Torres-Martinez S."/>
            <person name="Idnurm A."/>
            <person name="Herrera-Estrella A."/>
            <person name="Gabaldon T."/>
            <person name="Grigoriev I.V."/>
        </authorList>
    </citation>
    <scope>NUCLEOTIDE SEQUENCE [LARGE SCALE GENOMIC DNA]</scope>
    <source>
        <strain evidence="3">NRRL 1555(-)</strain>
    </source>
</reference>
<proteinExistence type="predicted"/>
<name>A0A162XA98_PHYB8</name>
<keyword evidence="3" id="KW-1185">Reference proteome</keyword>
<dbReference type="Proteomes" id="UP000077315">
    <property type="component" value="Unassembled WGS sequence"/>
</dbReference>
<sequence length="108" mass="12462">MKVAVETPYAFFSSLLLELLHHTIAYPHLLELSLYLLQLFANITFTAFLPLTLQAKIAIRGNKLTVFNGHIAINIWTSSATAGFLKSRRKLLHLGLMKIRRRFWQYAF</sequence>
<dbReference type="RefSeq" id="XP_018291535.1">
    <property type="nucleotide sequence ID" value="XM_018433883.1"/>
</dbReference>
<feature type="transmembrane region" description="Helical" evidence="1">
    <location>
        <begin position="35"/>
        <end position="53"/>
    </location>
</feature>
<dbReference type="InParanoid" id="A0A162XA98"/>
<dbReference type="VEuPathDB" id="FungiDB:PHYBLDRAFT_158948"/>
<evidence type="ECO:0000313" key="2">
    <source>
        <dbReference type="EMBL" id="OAD73495.1"/>
    </source>
</evidence>
<accession>A0A162XA98</accession>
<keyword evidence="1" id="KW-1133">Transmembrane helix</keyword>
<gene>
    <name evidence="2" type="ORF">PHYBLDRAFT_158948</name>
</gene>
<keyword evidence="1" id="KW-0812">Transmembrane</keyword>
<evidence type="ECO:0000313" key="3">
    <source>
        <dbReference type="Proteomes" id="UP000077315"/>
    </source>
</evidence>
<dbReference type="GeneID" id="28994789"/>